<evidence type="ECO:0000256" key="7">
    <source>
        <dbReference type="PROSITE-ProRule" id="PRU01091"/>
    </source>
</evidence>
<reference evidence="10" key="1">
    <citation type="submission" date="2024-06" db="EMBL/GenBank/DDBJ databases">
        <title>The genome sequences of Kitasatospora sp. strain HUAS MG31.</title>
        <authorList>
            <person name="Mo P."/>
        </authorList>
    </citation>
    <scope>NUCLEOTIDE SEQUENCE</scope>
    <source>
        <strain evidence="10">HUAS MG31</strain>
    </source>
</reference>
<dbReference type="GO" id="GO:0006355">
    <property type="term" value="P:regulation of DNA-templated transcription"/>
    <property type="evidence" value="ECO:0007669"/>
    <property type="project" value="InterPro"/>
</dbReference>
<dbReference type="GO" id="GO:0003677">
    <property type="term" value="F:DNA binding"/>
    <property type="evidence" value="ECO:0007669"/>
    <property type="project" value="UniProtKB-UniRule"/>
</dbReference>
<dbReference type="InterPro" id="IPR036388">
    <property type="entry name" value="WH-like_DNA-bd_sf"/>
</dbReference>
<evidence type="ECO:0000256" key="2">
    <source>
        <dbReference type="ARBA" id="ARBA00022737"/>
    </source>
</evidence>
<dbReference type="EMBL" id="CP159872">
    <property type="protein sequence ID" value="XCM83666.1"/>
    <property type="molecule type" value="Genomic_DNA"/>
</dbReference>
<feature type="compositionally biased region" description="Low complexity" evidence="8">
    <location>
        <begin position="252"/>
        <end position="267"/>
    </location>
</feature>
<dbReference type="SUPFAM" id="SSF46894">
    <property type="entry name" value="C-terminal effector domain of the bipartite response regulators"/>
    <property type="match status" value="1"/>
</dbReference>
<name>A0AAU8K886_9ACTN</name>
<feature type="domain" description="OmpR/PhoB-type" evidence="9">
    <location>
        <begin position="1"/>
        <end position="98"/>
    </location>
</feature>
<dbReference type="CDD" id="cd15831">
    <property type="entry name" value="BTAD"/>
    <property type="match status" value="1"/>
</dbReference>
<keyword evidence="4" id="KW-0805">Transcription regulation</keyword>
<evidence type="ECO:0000256" key="8">
    <source>
        <dbReference type="SAM" id="MobiDB-lite"/>
    </source>
</evidence>
<dbReference type="KEGG" id="kcm:ABWK59_34420"/>
<proteinExistence type="inferred from homology"/>
<dbReference type="InterPro" id="IPR027417">
    <property type="entry name" value="P-loop_NTPase"/>
</dbReference>
<dbReference type="PRINTS" id="PR00364">
    <property type="entry name" value="DISEASERSIST"/>
</dbReference>
<feature type="region of interest" description="Disordered" evidence="8">
    <location>
        <begin position="251"/>
        <end position="285"/>
    </location>
</feature>
<dbReference type="PANTHER" id="PTHR35807">
    <property type="entry name" value="TRANSCRIPTIONAL REGULATOR REDD-RELATED"/>
    <property type="match status" value="1"/>
</dbReference>
<dbReference type="Gene3D" id="1.25.40.10">
    <property type="entry name" value="Tetratricopeptide repeat domain"/>
    <property type="match status" value="2"/>
</dbReference>
<dbReference type="RefSeq" id="WP_354644603.1">
    <property type="nucleotide sequence ID" value="NZ_CP159872.1"/>
</dbReference>
<evidence type="ECO:0000256" key="5">
    <source>
        <dbReference type="ARBA" id="ARBA00023125"/>
    </source>
</evidence>
<organism evidence="10">
    <name type="scientific">Kitasatospora camelliae</name>
    <dbReference type="NCBI Taxonomy" id="3156397"/>
    <lineage>
        <taxon>Bacteria</taxon>
        <taxon>Bacillati</taxon>
        <taxon>Actinomycetota</taxon>
        <taxon>Actinomycetes</taxon>
        <taxon>Kitasatosporales</taxon>
        <taxon>Streptomycetaceae</taxon>
        <taxon>Kitasatospora</taxon>
    </lineage>
</organism>
<evidence type="ECO:0000313" key="10">
    <source>
        <dbReference type="EMBL" id="XCM83666.1"/>
    </source>
</evidence>
<sequence length="954" mass="102463">MVTNIRITLLGPVRAWRGTEELGLGPAQRRAVLAQLAASEGQAVTTEEIVDGLWGDTPPARAVAAVRNHVSQLRAILEADRAAPRVLVSAGGGYVLRLPAGATDLARFRDLVQEAAGLRAGGDPAGAADRLRRALDLQTGVPLEDIPGPHAERQRARFAQRRLTAVEERLDLALELGRHTEVVEELGSLVEEFPLHEGFRALRMTALYRSGRRVEALESFADACRHLDAELGVEPTRPLRDLHERILRRDPGLATPAAPAVPVAGREPASHPRPNQLPSGTPEFTGRGELVEALVRLVEEPRETAPAVVAVAGMGGVGKTTLAVHIAQRVTHRFPDGQLYVNLRGARPDPVEPAAVLARFLRSLGVAENALPEQVDERAAMYRSLLAERRVLIVLDDARDDAQLRPLLPGSEHSAVLVTSRARLPGLAPTRQVDLDVLDPDEALALFARIAGPHRVHAEPQAAREVLAACCHLPLAIRIVAARAAAHPDWTLADLCHRLADRRQRLAELSLHDLAVDACFQLSYDQLSPPAARAFRLLAVPETADLSLPAAAAALELAEPTLLDLLDGLVHAGLLETPAPDRYAYHDLLRLFARARAEQLDPPEERDALLLRMVDQAVATAANAYRMVRPGHAVPDVLTPVAVPGLPMTERAGGQRWLDEERGNLLDLAGQALDIPGAHTAVADLLLALDPHLDSGFLWRELIEVCRRTMRVAAARGDARAEGRAGYMLGGGLMQLAELDEAEPVAARAAAQAGACRDLPVLAEINNVRGMIAHQRQRIQESFALTRAAIRLAEESGSAWTKANLLANSVMPHLSCGEADLAVRAAEQSLAMFRVIGDPFGEAYAMYCAGRAARGAGDPDQAIALFEQALAQARAHGFPVFEPSSLLHIADCHLDAGRPAEAADRAEQSLAACRTLQMGRVEKLAVDTLARSLAARDALAATEGAAARDRPDGR</sequence>
<dbReference type="Pfam" id="PF00931">
    <property type="entry name" value="NB-ARC"/>
    <property type="match status" value="1"/>
</dbReference>
<dbReference type="InterPro" id="IPR042197">
    <property type="entry name" value="Apaf_helical"/>
</dbReference>
<dbReference type="GO" id="GO:0000160">
    <property type="term" value="P:phosphorelay signal transduction system"/>
    <property type="evidence" value="ECO:0007669"/>
    <property type="project" value="UniProtKB-KW"/>
</dbReference>
<protein>
    <submittedName>
        <fullName evidence="10">BTAD domain-containing putative transcriptional regulator</fullName>
    </submittedName>
</protein>
<evidence type="ECO:0000256" key="6">
    <source>
        <dbReference type="ARBA" id="ARBA00023163"/>
    </source>
</evidence>
<keyword evidence="6" id="KW-0804">Transcription</keyword>
<dbReference type="SMART" id="SM01043">
    <property type="entry name" value="BTAD"/>
    <property type="match status" value="1"/>
</dbReference>
<dbReference type="InterPro" id="IPR002182">
    <property type="entry name" value="NB-ARC"/>
</dbReference>
<dbReference type="Pfam" id="PF03704">
    <property type="entry name" value="BTAD"/>
    <property type="match status" value="1"/>
</dbReference>
<dbReference type="SUPFAM" id="SSF52540">
    <property type="entry name" value="P-loop containing nucleoside triphosphate hydrolases"/>
    <property type="match status" value="1"/>
</dbReference>
<dbReference type="SMART" id="SM00028">
    <property type="entry name" value="TPR"/>
    <property type="match status" value="3"/>
</dbReference>
<dbReference type="Pfam" id="PF00486">
    <property type="entry name" value="Trans_reg_C"/>
    <property type="match status" value="1"/>
</dbReference>
<feature type="DNA-binding region" description="OmpR/PhoB-type" evidence="7">
    <location>
        <begin position="1"/>
        <end position="98"/>
    </location>
</feature>
<dbReference type="InterPro" id="IPR016032">
    <property type="entry name" value="Sig_transdc_resp-reg_C-effctor"/>
</dbReference>
<evidence type="ECO:0000259" key="9">
    <source>
        <dbReference type="PROSITE" id="PS51755"/>
    </source>
</evidence>
<dbReference type="SUPFAM" id="SSF48452">
    <property type="entry name" value="TPR-like"/>
    <property type="match status" value="2"/>
</dbReference>
<keyword evidence="2" id="KW-0677">Repeat</keyword>
<evidence type="ECO:0000256" key="1">
    <source>
        <dbReference type="ARBA" id="ARBA00005820"/>
    </source>
</evidence>
<dbReference type="InterPro" id="IPR051677">
    <property type="entry name" value="AfsR-DnrI-RedD_regulator"/>
</dbReference>
<keyword evidence="3" id="KW-0902">Two-component regulatory system</keyword>
<dbReference type="InterPro" id="IPR011990">
    <property type="entry name" value="TPR-like_helical_dom_sf"/>
</dbReference>
<dbReference type="InterPro" id="IPR001867">
    <property type="entry name" value="OmpR/PhoB-type_DNA-bd"/>
</dbReference>
<dbReference type="PROSITE" id="PS51755">
    <property type="entry name" value="OMPR_PHOB"/>
    <property type="match status" value="1"/>
</dbReference>
<dbReference type="Gene3D" id="1.10.10.10">
    <property type="entry name" value="Winged helix-like DNA-binding domain superfamily/Winged helix DNA-binding domain"/>
    <property type="match status" value="1"/>
</dbReference>
<dbReference type="AlphaFoldDB" id="A0AAU8K886"/>
<dbReference type="GO" id="GO:0043531">
    <property type="term" value="F:ADP binding"/>
    <property type="evidence" value="ECO:0007669"/>
    <property type="project" value="InterPro"/>
</dbReference>
<evidence type="ECO:0000256" key="4">
    <source>
        <dbReference type="ARBA" id="ARBA00023015"/>
    </source>
</evidence>
<dbReference type="Gene3D" id="1.10.8.430">
    <property type="entry name" value="Helical domain of apoptotic protease-activating factors"/>
    <property type="match status" value="1"/>
</dbReference>
<dbReference type="Gene3D" id="3.40.50.300">
    <property type="entry name" value="P-loop containing nucleotide triphosphate hydrolases"/>
    <property type="match status" value="1"/>
</dbReference>
<dbReference type="InterPro" id="IPR019734">
    <property type="entry name" value="TPR_rpt"/>
</dbReference>
<keyword evidence="5 7" id="KW-0238">DNA-binding</keyword>
<evidence type="ECO:0000256" key="3">
    <source>
        <dbReference type="ARBA" id="ARBA00023012"/>
    </source>
</evidence>
<accession>A0AAU8K886</accession>
<dbReference type="InterPro" id="IPR005158">
    <property type="entry name" value="BTAD"/>
</dbReference>
<comment type="similarity">
    <text evidence="1">Belongs to the AfsR/DnrI/RedD regulatory family.</text>
</comment>
<gene>
    <name evidence="10" type="ORF">ABWK59_34420</name>
</gene>
<dbReference type="PANTHER" id="PTHR35807:SF1">
    <property type="entry name" value="TRANSCRIPTIONAL REGULATOR REDD"/>
    <property type="match status" value="1"/>
</dbReference>
<dbReference type="SMART" id="SM00862">
    <property type="entry name" value="Trans_reg_C"/>
    <property type="match status" value="1"/>
</dbReference>